<dbReference type="InterPro" id="IPR046373">
    <property type="entry name" value="Acyl-CoA_Oxase/DH_mid-dom_sf"/>
</dbReference>
<evidence type="ECO:0000256" key="8">
    <source>
        <dbReference type="ARBA" id="ARBA00033748"/>
    </source>
</evidence>
<feature type="domain" description="Luciferase-like" evidence="10">
    <location>
        <begin position="413"/>
        <end position="770"/>
    </location>
</feature>
<accession>A0A812IMT8</accession>
<keyword evidence="9" id="KW-0812">Transmembrane</keyword>
<dbReference type="EMBL" id="CAJNIZ010000001">
    <property type="protein sequence ID" value="CAE7149325.1"/>
    <property type="molecule type" value="Genomic_DNA"/>
</dbReference>
<dbReference type="Proteomes" id="UP000649617">
    <property type="component" value="Unassembled WGS sequence"/>
</dbReference>
<dbReference type="Pfam" id="PF00296">
    <property type="entry name" value="Bac_luciferase"/>
    <property type="match status" value="1"/>
</dbReference>
<dbReference type="InterPro" id="IPR036250">
    <property type="entry name" value="AcylCo_DH-like_C"/>
</dbReference>
<evidence type="ECO:0000256" key="1">
    <source>
        <dbReference type="ARBA" id="ARBA00001974"/>
    </source>
</evidence>
<sequence length="1080" mass="116828">MYNLPCSSLNANSPLEETSMDFELTDQQLLIQQSVSRLCADYPDEYWSQKDKDHEFPWDFYDAMAAAGWLGIAIPEAYGGSGQGITEASLVLETIAASGAAMNGATPIHLSIFGMHPVVKYGTEEMKQKYLPAVASGDLHVAFGVTEPDAGTDTTSISTFARLDGDTYTVKGRKVWTTKALQSQRVLLLVRTTPKDQVERRTDGLTLLLAELQRPEVSISPIDKLGRNAVATCEVVYDNLPVLVTDRVGEEGKGFRYILDGLNAERILIAAEALGIGRAALRRAVNYANERVVFGRPIGKNQGIAFPLAEARMRLDAAELMIRKASWMIDQGLPCGAEANMAKWLAADASFFAADRAMQTHGGFGYATEYHVERYWREARLMKIAGVQVMAREMLLCAFDMNCVGHQSQGLWRHPRDHSADFNTMKYWQDLARTLERGLFDGIFLADVTGVYDVFGGSPDAALRAATQVPTNDPFTIVPVMASVTENLCFGVTGSIPYEPPYSFARKISSLDHLTSGRIGWNIVTGYLDSAAKGIGQDKKEAHDTRYDIAHEYMQVVYALWERSWEDGAVLRDRTSGVFTDPDKVHRIDHDGKYFKLNAIHLCEPSPQRTPVLFQAGTSPKGQAFAGKHAECVFIGGHNAEQHARSVASLRAQATAHGRDPSDLKIFGAITVIVAPTDAQAEEKLADYKSYGLNEGALALLSGWTGMDLSELDMDATVQQVESDAIQSALSAHGSATVRDWAEDLTVGGAGPIITGSPETIANKLEQWFAVSGLDGFNLAYTVMPESVEEFVDLVIPELQVAMLATTAMAAFAANSVLCRMALRAELIDPASFTTLRLFAGTLCLLFIVAVRSKMRGTDWRPAKPVWKSVLALSAYMLCFSFAYQSLSTGSGALLLFGSVQLIMISTAIIRGERLSMLAWVGISVAGSGLVYLVSPGIQAPEPMYSALMLVAGLAWGAYSLFGLQGDDPTSATANNFLYATPVALLVSLIDSSNMHLTWPGGLFALASGALASGAGYAIWYAVLQHIKATTAAVMQLSVPALAALGGVLLLAEPLTLRLVLATVLTLGGIALFLRQQPRA</sequence>
<evidence type="ECO:0000259" key="10">
    <source>
        <dbReference type="Pfam" id="PF00296"/>
    </source>
</evidence>
<dbReference type="PANTHER" id="PTHR30011">
    <property type="entry name" value="ALKANESULFONATE MONOOXYGENASE-RELATED"/>
    <property type="match status" value="1"/>
</dbReference>
<reference evidence="15" key="1">
    <citation type="submission" date="2021-02" db="EMBL/GenBank/DDBJ databases">
        <authorList>
            <person name="Dougan E. K."/>
            <person name="Rhodes N."/>
            <person name="Thang M."/>
            <person name="Chan C."/>
        </authorList>
    </citation>
    <scope>NUCLEOTIDE SEQUENCE</scope>
</reference>
<dbReference type="SUPFAM" id="SSF103481">
    <property type="entry name" value="Multidrug resistance efflux transporter EmrE"/>
    <property type="match status" value="2"/>
</dbReference>
<keyword evidence="9" id="KW-0472">Membrane</keyword>
<feature type="domain" description="Acyl-CoA oxidase/dehydrogenase middle" evidence="13">
    <location>
        <begin position="142"/>
        <end position="239"/>
    </location>
</feature>
<dbReference type="GO" id="GO:0003995">
    <property type="term" value="F:acyl-CoA dehydrogenase activity"/>
    <property type="evidence" value="ECO:0007669"/>
    <property type="project" value="InterPro"/>
</dbReference>
<feature type="domain" description="EamA" evidence="12">
    <location>
        <begin position="802"/>
        <end position="933"/>
    </location>
</feature>
<keyword evidence="5" id="KW-0274">FAD</keyword>
<comment type="similarity">
    <text evidence="2">Belongs to the acyl-CoA dehydrogenase family.</text>
</comment>
<dbReference type="OrthoDB" id="421309at2759"/>
<feature type="domain" description="Acyl-CoA dehydrogenase/oxidase N-terminal" evidence="14">
    <location>
        <begin position="25"/>
        <end position="138"/>
    </location>
</feature>
<keyword evidence="6" id="KW-0560">Oxidoreductase</keyword>
<evidence type="ECO:0000259" key="12">
    <source>
        <dbReference type="Pfam" id="PF00892"/>
    </source>
</evidence>
<dbReference type="InterPro" id="IPR051260">
    <property type="entry name" value="Diverse_substr_monoxygenases"/>
</dbReference>
<dbReference type="InterPro" id="IPR006091">
    <property type="entry name" value="Acyl-CoA_Oxase/DH_mid-dom"/>
</dbReference>
<evidence type="ECO:0000313" key="16">
    <source>
        <dbReference type="Proteomes" id="UP000649617"/>
    </source>
</evidence>
<dbReference type="PROSITE" id="PS00072">
    <property type="entry name" value="ACYL_COA_DH_1"/>
    <property type="match status" value="1"/>
</dbReference>
<feature type="transmembrane region" description="Helical" evidence="9">
    <location>
        <begin position="944"/>
        <end position="964"/>
    </location>
</feature>
<feature type="transmembrane region" description="Helical" evidence="9">
    <location>
        <begin position="917"/>
        <end position="938"/>
    </location>
</feature>
<dbReference type="Gene3D" id="1.10.540.10">
    <property type="entry name" value="Acyl-CoA dehydrogenase/oxidase, N-terminal domain"/>
    <property type="match status" value="1"/>
</dbReference>
<evidence type="ECO:0000256" key="3">
    <source>
        <dbReference type="ARBA" id="ARBA00022630"/>
    </source>
</evidence>
<dbReference type="Gene3D" id="1.20.140.10">
    <property type="entry name" value="Butyryl-CoA Dehydrogenase, subunit A, domain 3"/>
    <property type="match status" value="1"/>
</dbReference>
<evidence type="ECO:0000256" key="9">
    <source>
        <dbReference type="SAM" id="Phobius"/>
    </source>
</evidence>
<feature type="transmembrane region" description="Helical" evidence="9">
    <location>
        <begin position="1003"/>
        <end position="1024"/>
    </location>
</feature>
<dbReference type="SUPFAM" id="SSF51679">
    <property type="entry name" value="Bacterial luciferase-like"/>
    <property type="match status" value="1"/>
</dbReference>
<dbReference type="PANTHER" id="PTHR30011:SF16">
    <property type="entry name" value="C2H2 FINGER DOMAIN TRANSCRIPTION FACTOR (EUROFUNG)-RELATED"/>
    <property type="match status" value="1"/>
</dbReference>
<dbReference type="GO" id="GO:0004497">
    <property type="term" value="F:monooxygenase activity"/>
    <property type="evidence" value="ECO:0007669"/>
    <property type="project" value="UniProtKB-KW"/>
</dbReference>
<dbReference type="SUPFAM" id="SSF56645">
    <property type="entry name" value="Acyl-CoA dehydrogenase NM domain-like"/>
    <property type="match status" value="1"/>
</dbReference>
<dbReference type="GO" id="GO:0016705">
    <property type="term" value="F:oxidoreductase activity, acting on paired donors, with incorporation or reduction of molecular oxygen"/>
    <property type="evidence" value="ECO:0007669"/>
    <property type="project" value="InterPro"/>
</dbReference>
<dbReference type="FunFam" id="1.20.140.10:FF:000012">
    <property type="entry name" value="Acyl-CoA dehydrogenase fadE12"/>
    <property type="match status" value="1"/>
</dbReference>
<feature type="transmembrane region" description="Helical" evidence="9">
    <location>
        <begin position="836"/>
        <end position="853"/>
    </location>
</feature>
<dbReference type="Pfam" id="PF00441">
    <property type="entry name" value="Acyl-CoA_dh_1"/>
    <property type="match status" value="1"/>
</dbReference>
<evidence type="ECO:0000256" key="4">
    <source>
        <dbReference type="ARBA" id="ARBA00022643"/>
    </source>
</evidence>
<dbReference type="InterPro" id="IPR036661">
    <property type="entry name" value="Luciferase-like_sf"/>
</dbReference>
<dbReference type="InterPro" id="IPR037185">
    <property type="entry name" value="EmrE-like"/>
</dbReference>
<keyword evidence="3" id="KW-0285">Flavoprotein</keyword>
<feature type="transmembrane region" description="Helical" evidence="9">
    <location>
        <begin position="1057"/>
        <end position="1074"/>
    </location>
</feature>
<dbReference type="Pfam" id="PF00892">
    <property type="entry name" value="EamA"/>
    <property type="match status" value="2"/>
</dbReference>
<feature type="domain" description="Acyl-CoA dehydrogenase/oxidase C-terminal" evidence="11">
    <location>
        <begin position="252"/>
        <end position="386"/>
    </location>
</feature>
<evidence type="ECO:0000256" key="7">
    <source>
        <dbReference type="ARBA" id="ARBA00023033"/>
    </source>
</evidence>
<feature type="domain" description="EamA" evidence="12">
    <location>
        <begin position="947"/>
        <end position="1074"/>
    </location>
</feature>
<evidence type="ECO:0000259" key="13">
    <source>
        <dbReference type="Pfam" id="PF02770"/>
    </source>
</evidence>
<feature type="transmembrane region" description="Helical" evidence="9">
    <location>
        <begin position="865"/>
        <end position="884"/>
    </location>
</feature>
<evidence type="ECO:0000256" key="5">
    <source>
        <dbReference type="ARBA" id="ARBA00022827"/>
    </source>
</evidence>
<feature type="transmembrane region" description="Helical" evidence="9">
    <location>
        <begin position="976"/>
        <end position="997"/>
    </location>
</feature>
<gene>
    <name evidence="15" type="primary">dmoA</name>
    <name evidence="15" type="ORF">SPIL2461_LOCUS113</name>
</gene>
<dbReference type="InterPro" id="IPR013786">
    <property type="entry name" value="AcylCoA_DH/ox_N"/>
</dbReference>
<keyword evidence="7" id="KW-0503">Monooxygenase</keyword>
<evidence type="ECO:0000256" key="6">
    <source>
        <dbReference type="ARBA" id="ARBA00023002"/>
    </source>
</evidence>
<organism evidence="15 16">
    <name type="scientific">Symbiodinium pilosum</name>
    <name type="common">Dinoflagellate</name>
    <dbReference type="NCBI Taxonomy" id="2952"/>
    <lineage>
        <taxon>Eukaryota</taxon>
        <taxon>Sar</taxon>
        <taxon>Alveolata</taxon>
        <taxon>Dinophyceae</taxon>
        <taxon>Suessiales</taxon>
        <taxon>Symbiodiniaceae</taxon>
        <taxon>Symbiodinium</taxon>
    </lineage>
</organism>
<dbReference type="InterPro" id="IPR000620">
    <property type="entry name" value="EamA_dom"/>
</dbReference>
<dbReference type="InterPro" id="IPR011251">
    <property type="entry name" value="Luciferase-like_dom"/>
</dbReference>
<dbReference type="SUPFAM" id="SSF47203">
    <property type="entry name" value="Acyl-CoA dehydrogenase C-terminal domain-like"/>
    <property type="match status" value="1"/>
</dbReference>
<dbReference type="Pfam" id="PF02771">
    <property type="entry name" value="Acyl-CoA_dh_N"/>
    <property type="match status" value="1"/>
</dbReference>
<keyword evidence="9" id="KW-1133">Transmembrane helix</keyword>
<comment type="cofactor">
    <cofactor evidence="1">
        <name>FAD</name>
        <dbReference type="ChEBI" id="CHEBI:57692"/>
    </cofactor>
</comment>
<feature type="transmembrane region" description="Helical" evidence="9">
    <location>
        <begin position="890"/>
        <end position="910"/>
    </location>
</feature>
<keyword evidence="16" id="KW-1185">Reference proteome</keyword>
<dbReference type="InterPro" id="IPR037069">
    <property type="entry name" value="AcylCoA_DH/ox_N_sf"/>
</dbReference>
<comment type="caution">
    <text evidence="15">The sequence shown here is derived from an EMBL/GenBank/DDBJ whole genome shotgun (WGS) entry which is preliminary data.</text>
</comment>
<dbReference type="PROSITE" id="PS00073">
    <property type="entry name" value="ACYL_COA_DH_2"/>
    <property type="match status" value="1"/>
</dbReference>
<protein>
    <submittedName>
        <fullName evidence="15">DmoA protein</fullName>
    </submittedName>
</protein>
<dbReference type="GO" id="GO:0016020">
    <property type="term" value="C:membrane"/>
    <property type="evidence" value="ECO:0007669"/>
    <property type="project" value="InterPro"/>
</dbReference>
<dbReference type="Gene3D" id="3.20.20.30">
    <property type="entry name" value="Luciferase-like domain"/>
    <property type="match status" value="1"/>
</dbReference>
<feature type="transmembrane region" description="Helical" evidence="9">
    <location>
        <begin position="1031"/>
        <end position="1051"/>
    </location>
</feature>
<dbReference type="InterPro" id="IPR009075">
    <property type="entry name" value="AcylCo_DH/oxidase_C"/>
</dbReference>
<dbReference type="NCBIfam" id="TIGR03860">
    <property type="entry name" value="FMN_nitrolo"/>
    <property type="match status" value="1"/>
</dbReference>
<dbReference type="InterPro" id="IPR009100">
    <property type="entry name" value="AcylCoA_DH/oxidase_NM_dom_sf"/>
</dbReference>
<keyword evidence="4" id="KW-0288">FMN</keyword>
<dbReference type="AlphaFoldDB" id="A0A812IMT8"/>
<dbReference type="Gene3D" id="2.40.110.10">
    <property type="entry name" value="Butyryl-CoA Dehydrogenase, subunit A, domain 2"/>
    <property type="match status" value="1"/>
</dbReference>
<evidence type="ECO:0000256" key="2">
    <source>
        <dbReference type="ARBA" id="ARBA00009347"/>
    </source>
</evidence>
<evidence type="ECO:0000259" key="11">
    <source>
        <dbReference type="Pfam" id="PF00441"/>
    </source>
</evidence>
<comment type="similarity">
    <text evidence="8">Belongs to the NtaA/SnaA/DszA monooxygenase family.</text>
</comment>
<name>A0A812IMT8_SYMPI</name>
<dbReference type="Pfam" id="PF02770">
    <property type="entry name" value="Acyl-CoA_dh_M"/>
    <property type="match status" value="1"/>
</dbReference>
<evidence type="ECO:0000313" key="15">
    <source>
        <dbReference type="EMBL" id="CAE7149325.1"/>
    </source>
</evidence>
<dbReference type="InterPro" id="IPR016215">
    <property type="entry name" value="NTA_MOA"/>
</dbReference>
<evidence type="ECO:0000259" key="14">
    <source>
        <dbReference type="Pfam" id="PF02771"/>
    </source>
</evidence>
<proteinExistence type="inferred from homology"/>
<dbReference type="GO" id="GO:0050660">
    <property type="term" value="F:flavin adenine dinucleotide binding"/>
    <property type="evidence" value="ECO:0007669"/>
    <property type="project" value="InterPro"/>
</dbReference>
<dbReference type="InterPro" id="IPR006089">
    <property type="entry name" value="Acyl-CoA_DH_CS"/>
</dbReference>